<dbReference type="RefSeq" id="XP_024724867.1">
    <property type="nucleotide sequence ID" value="XM_024868501.1"/>
</dbReference>
<dbReference type="AlphaFoldDB" id="A0A2T3BD95"/>
<comment type="similarity">
    <text evidence="1">Belongs to the CCM1 family.</text>
</comment>
<gene>
    <name evidence="7" type="ORF">M430DRAFT_54868</name>
</gene>
<evidence type="ECO:0000256" key="3">
    <source>
        <dbReference type="ARBA" id="ARBA00044493"/>
    </source>
</evidence>
<keyword evidence="8" id="KW-1185">Reference proteome</keyword>
<feature type="region of interest" description="Disordered" evidence="6">
    <location>
        <begin position="167"/>
        <end position="190"/>
    </location>
</feature>
<evidence type="ECO:0000256" key="4">
    <source>
        <dbReference type="ARBA" id="ARBA00044511"/>
    </source>
</evidence>
<dbReference type="Gene3D" id="1.25.40.10">
    <property type="entry name" value="Tetratricopeptide repeat domain"/>
    <property type="match status" value="2"/>
</dbReference>
<evidence type="ECO:0000256" key="6">
    <source>
        <dbReference type="SAM" id="MobiDB-lite"/>
    </source>
</evidence>
<feature type="compositionally biased region" description="Basic and acidic residues" evidence="6">
    <location>
        <begin position="50"/>
        <end position="68"/>
    </location>
</feature>
<feature type="compositionally biased region" description="Polar residues" evidence="6">
    <location>
        <begin position="749"/>
        <end position="759"/>
    </location>
</feature>
<organism evidence="7 8">
    <name type="scientific">Amorphotheca resinae ATCC 22711</name>
    <dbReference type="NCBI Taxonomy" id="857342"/>
    <lineage>
        <taxon>Eukaryota</taxon>
        <taxon>Fungi</taxon>
        <taxon>Dikarya</taxon>
        <taxon>Ascomycota</taxon>
        <taxon>Pezizomycotina</taxon>
        <taxon>Leotiomycetes</taxon>
        <taxon>Helotiales</taxon>
        <taxon>Amorphothecaceae</taxon>
        <taxon>Amorphotheca</taxon>
    </lineage>
</organism>
<sequence length="967" mass="108842">MPLRSGPPKKRWSTFDLPILPFLAPRVFTPWPPRGRKAYSGLQLGQVPRADAEDRKIPRPSGEGHHSEGLFPRRLGVKKEPSEPKFRLSHASATPHGAVISDDPSEHSNGLPDTGKTYAANGEVKEATPSPADEFRRKYEEIWGGLKSKPHQRNAAPLSVTLLKEGAYSTGNETSRSKEPTPKPPNRTAGINAKTHKRIRKAGIPQRLLKRRSHVLRYNHRQMRKLKLPRKPTKWVSWTPGKSSYFLDWERRFAILNVRHQYYRRRPTFISTAKNQFPEEFKKALIEHDSSVTLRASWEMIPEAQREKLWPELICTALDKYPNASLKVLAATYTEPYPPDYAASDSVDFIVSHYLRNKQSPEPRDVLKVYGVICYLLRNGPPGHLRLDQSSIYLLLTNLDQAQVKPLYEILEDVEHPLHHNTLIQFSYRLASSGDTDSAFKVLKRIRDQGGDFNSPKMLSLCARVLERKGRHSSTGISDSQIFEFMLECGMKPNIIIYNILLRNSFEGGDHETGWQIYDMMIENGIKADEHTYSILLNDSKLRMDQSALRRVIGMIRESGIHNAHIGTDILHAILLLNHGGAPSRSSSQRRKSPTSFERMLPVYCEYFDSRPLAQIIPYFLTRFGDLIPHSSKSESVMEPPAPTLIVMLTGLLMESTPQNAINYYNWFQHLVSTGNTVVSGLLQSTHVYNLFLMAFGQSSKTLDWCPRIIGDMLSTSANSLLARTDTANQATSKSQVALPEPLSRGAGNETSLSDTSCSPRAALINGGTPDVQASSDSCQSPPLPDVYTWSILLDIFISHRQARAAEKVLTMMESRGVIPNQVTWNSLAVGYARMQDIGMTVDVIDRLEKANLQADDITMKGISRIKNRRALIEAMKAKEDANSKMTSESRNTHKALDLLDKALNAEGQLHGMLQDEYVRDGTGKVVPVVRDIISRDLEPLHSPVRRFSKYPRLKGDIGEDSVVHEM</sequence>
<dbReference type="EMBL" id="KZ679006">
    <property type="protein sequence ID" value="PSS27342.1"/>
    <property type="molecule type" value="Genomic_DNA"/>
</dbReference>
<feature type="region of interest" description="Disordered" evidence="6">
    <location>
        <begin position="731"/>
        <end position="778"/>
    </location>
</feature>
<evidence type="ECO:0008006" key="9">
    <source>
        <dbReference type="Google" id="ProtNLM"/>
    </source>
</evidence>
<comment type="subunit">
    <text evidence="4">Binds to mitochondrial small subunit 15S rRNA.</text>
</comment>
<dbReference type="GeneID" id="36576582"/>
<reference evidence="7 8" key="1">
    <citation type="journal article" date="2018" name="New Phytol.">
        <title>Comparative genomics and transcriptomics depict ericoid mycorrhizal fungi as versatile saprotrophs and plant mutualists.</title>
        <authorList>
            <person name="Martino E."/>
            <person name="Morin E."/>
            <person name="Grelet G.A."/>
            <person name="Kuo A."/>
            <person name="Kohler A."/>
            <person name="Daghino S."/>
            <person name="Barry K.W."/>
            <person name="Cichocki N."/>
            <person name="Clum A."/>
            <person name="Dockter R.B."/>
            <person name="Hainaut M."/>
            <person name="Kuo R.C."/>
            <person name="LaButti K."/>
            <person name="Lindahl B.D."/>
            <person name="Lindquist E.A."/>
            <person name="Lipzen A."/>
            <person name="Khouja H.R."/>
            <person name="Magnuson J."/>
            <person name="Murat C."/>
            <person name="Ohm R.A."/>
            <person name="Singer S.W."/>
            <person name="Spatafora J.W."/>
            <person name="Wang M."/>
            <person name="Veneault-Fourrey C."/>
            <person name="Henrissat B."/>
            <person name="Grigoriev I.V."/>
            <person name="Martin F.M."/>
            <person name="Perotto S."/>
        </authorList>
    </citation>
    <scope>NUCLEOTIDE SEQUENCE [LARGE SCALE GENOMIC DNA]</scope>
    <source>
        <strain evidence="7 8">ATCC 22711</strain>
    </source>
</reference>
<keyword evidence="2" id="KW-0677">Repeat</keyword>
<dbReference type="Proteomes" id="UP000241818">
    <property type="component" value="Unassembled WGS sequence"/>
</dbReference>
<dbReference type="OrthoDB" id="185373at2759"/>
<evidence type="ECO:0000256" key="2">
    <source>
        <dbReference type="ARBA" id="ARBA00022737"/>
    </source>
</evidence>
<dbReference type="Pfam" id="PF13041">
    <property type="entry name" value="PPR_2"/>
    <property type="match status" value="2"/>
</dbReference>
<dbReference type="PROSITE" id="PS51375">
    <property type="entry name" value="PPR"/>
    <property type="match status" value="2"/>
</dbReference>
<dbReference type="InterPro" id="IPR002885">
    <property type="entry name" value="PPR_rpt"/>
</dbReference>
<dbReference type="PANTHER" id="PTHR47447:SF17">
    <property type="entry name" value="OS12G0638900 PROTEIN"/>
    <property type="match status" value="1"/>
</dbReference>
<feature type="compositionally biased region" description="Basic and acidic residues" evidence="6">
    <location>
        <begin position="77"/>
        <end position="86"/>
    </location>
</feature>
<dbReference type="PANTHER" id="PTHR47447">
    <property type="entry name" value="OS03G0856100 PROTEIN"/>
    <property type="match status" value="1"/>
</dbReference>
<name>A0A2T3BD95_AMORE</name>
<dbReference type="InterPro" id="IPR011990">
    <property type="entry name" value="TPR-like_helical_dom_sf"/>
</dbReference>
<dbReference type="STRING" id="857342.A0A2T3BD95"/>
<dbReference type="NCBIfam" id="TIGR00756">
    <property type="entry name" value="PPR"/>
    <property type="match status" value="2"/>
</dbReference>
<comment type="function">
    <text evidence="3">Regulates mitochondrial small subunit maturation by controlling 15S rRNA 5'-end processing. Localizes to the 5' precursor of the 15S rRNA in a position that is subsequently occupied by mS47 in the mature yeast mtSSU. Uses structure and sequence-specific RNA recognition, binding to a single-stranded region of the precursor and specifically recognizing bases -6 to -1. The exchange of Ccm1 for mS47 is coupled to the irreversible removal of precursor rRNA that is accompanied by conformational changes of the mitoribosomal proteins uS5m and mS26. These conformational changes signal completion of 5'-end rRNA processing through protection of the mature 5'-end of the 15S rRNA and stabilization of mS47. The removal of the 5' precursor together with the dissociation of Ccm1 may be catalyzed by the 5'-3' exoribonuclease Pet127. Involved in the specific removal of group I introns in mitochondrial encoded transcripts.</text>
</comment>
<evidence type="ECO:0000313" key="7">
    <source>
        <dbReference type="EMBL" id="PSS27342.1"/>
    </source>
</evidence>
<feature type="repeat" description="PPR" evidence="5">
    <location>
        <begin position="494"/>
        <end position="528"/>
    </location>
</feature>
<evidence type="ECO:0000313" key="8">
    <source>
        <dbReference type="Proteomes" id="UP000241818"/>
    </source>
</evidence>
<feature type="region of interest" description="Disordered" evidence="6">
    <location>
        <begin position="34"/>
        <end position="133"/>
    </location>
</feature>
<protein>
    <recommendedName>
        <fullName evidence="9">Pentacotripeptide-repeat region of PRORP domain-containing protein</fullName>
    </recommendedName>
</protein>
<feature type="repeat" description="PPR" evidence="5">
    <location>
        <begin position="786"/>
        <end position="820"/>
    </location>
</feature>
<evidence type="ECO:0000256" key="5">
    <source>
        <dbReference type="PROSITE-ProRule" id="PRU00708"/>
    </source>
</evidence>
<evidence type="ECO:0000256" key="1">
    <source>
        <dbReference type="ARBA" id="ARBA00006192"/>
    </source>
</evidence>
<proteinExistence type="inferred from homology"/>
<accession>A0A2T3BD95</accession>
<dbReference type="InParanoid" id="A0A2T3BD95"/>